<organism evidence="2 3">
    <name type="scientific">Gigaspora margarita</name>
    <dbReference type="NCBI Taxonomy" id="4874"/>
    <lineage>
        <taxon>Eukaryota</taxon>
        <taxon>Fungi</taxon>
        <taxon>Fungi incertae sedis</taxon>
        <taxon>Mucoromycota</taxon>
        <taxon>Glomeromycotina</taxon>
        <taxon>Glomeromycetes</taxon>
        <taxon>Diversisporales</taxon>
        <taxon>Gigasporaceae</taxon>
        <taxon>Gigaspora</taxon>
    </lineage>
</organism>
<dbReference type="Gene3D" id="3.20.20.100">
    <property type="entry name" value="NADP-dependent oxidoreductase domain"/>
    <property type="match status" value="1"/>
</dbReference>
<feature type="non-terminal residue" evidence="2">
    <location>
        <position position="1"/>
    </location>
</feature>
<dbReference type="PANTHER" id="PTHR42686:SF1">
    <property type="entry name" value="GH17980P-RELATED"/>
    <property type="match status" value="1"/>
</dbReference>
<accession>A0ABN7VLM0</accession>
<dbReference type="Pfam" id="PF00248">
    <property type="entry name" value="Aldo_ket_red"/>
    <property type="match status" value="1"/>
</dbReference>
<name>A0ABN7VLM0_GIGMA</name>
<dbReference type="SUPFAM" id="SSF51430">
    <property type="entry name" value="NAD(P)-linked oxidoreductase"/>
    <property type="match status" value="1"/>
</dbReference>
<dbReference type="InterPro" id="IPR020471">
    <property type="entry name" value="AKR"/>
</dbReference>
<evidence type="ECO:0000259" key="1">
    <source>
        <dbReference type="Pfam" id="PF00248"/>
    </source>
</evidence>
<dbReference type="Proteomes" id="UP000789901">
    <property type="component" value="Unassembled WGS sequence"/>
</dbReference>
<dbReference type="InterPro" id="IPR036812">
    <property type="entry name" value="NAD(P)_OxRdtase_dom_sf"/>
</dbReference>
<reference evidence="2 3" key="1">
    <citation type="submission" date="2021-06" db="EMBL/GenBank/DDBJ databases">
        <authorList>
            <person name="Kallberg Y."/>
            <person name="Tangrot J."/>
            <person name="Rosling A."/>
        </authorList>
    </citation>
    <scope>NUCLEOTIDE SEQUENCE [LARGE SCALE GENOMIC DNA]</scope>
    <source>
        <strain evidence="2 3">120-4 pot B 10/14</strain>
    </source>
</reference>
<evidence type="ECO:0000313" key="2">
    <source>
        <dbReference type="EMBL" id="CAG8784718.1"/>
    </source>
</evidence>
<evidence type="ECO:0000313" key="3">
    <source>
        <dbReference type="Proteomes" id="UP000789901"/>
    </source>
</evidence>
<comment type="caution">
    <text evidence="2">The sequence shown here is derived from an EMBL/GenBank/DDBJ whole genome shotgun (WGS) entry which is preliminary data.</text>
</comment>
<feature type="domain" description="NADP-dependent oxidoreductase" evidence="1">
    <location>
        <begin position="41"/>
        <end position="98"/>
    </location>
</feature>
<protein>
    <submittedName>
        <fullName evidence="2">18186_t:CDS:1</fullName>
    </submittedName>
</protein>
<proteinExistence type="predicted"/>
<dbReference type="EMBL" id="CAJVQB010017560">
    <property type="protein sequence ID" value="CAG8784718.1"/>
    <property type="molecule type" value="Genomic_DNA"/>
</dbReference>
<sequence length="107" mass="12201">NRDKLEVSTILCGISLFGGFFDEVGKSSSFEAVSRALELDSEKFLGSVLSSLCDKYSRSHYYLFTKVGRYGLTREDFDYSPKHARESVEESCRRLKTELLMSCTLMM</sequence>
<keyword evidence="3" id="KW-1185">Reference proteome</keyword>
<gene>
    <name evidence="2" type="ORF">GMARGA_LOCUS20242</name>
</gene>
<dbReference type="InterPro" id="IPR023210">
    <property type="entry name" value="NADP_OxRdtase_dom"/>
</dbReference>
<dbReference type="PANTHER" id="PTHR42686">
    <property type="entry name" value="GH17980P-RELATED"/>
    <property type="match status" value="1"/>
</dbReference>